<sequence length="63" mass="6716">KPGKADKISERDDKEAIDKSNILPSSNDDSNKPHTRGAAPPKGAYKEPGDTEGLPRNDGRSSV</sequence>
<dbReference type="Proteomes" id="UP001174997">
    <property type="component" value="Unassembled WGS sequence"/>
</dbReference>
<reference evidence="2" key="1">
    <citation type="submission" date="2023-06" db="EMBL/GenBank/DDBJ databases">
        <title>Genome-scale phylogeny and comparative genomics of the fungal order Sordariales.</title>
        <authorList>
            <consortium name="Lawrence Berkeley National Laboratory"/>
            <person name="Hensen N."/>
            <person name="Bonometti L."/>
            <person name="Westerberg I."/>
            <person name="Brannstrom I.O."/>
            <person name="Guillou S."/>
            <person name="Cros-Aarteil S."/>
            <person name="Calhoun S."/>
            <person name="Haridas S."/>
            <person name="Kuo A."/>
            <person name="Mondo S."/>
            <person name="Pangilinan J."/>
            <person name="Riley R."/>
            <person name="Labutti K."/>
            <person name="Andreopoulos B."/>
            <person name="Lipzen A."/>
            <person name="Chen C."/>
            <person name="Yanf M."/>
            <person name="Daum C."/>
            <person name="Ng V."/>
            <person name="Clum A."/>
            <person name="Steindorff A."/>
            <person name="Ohm R."/>
            <person name="Martin F."/>
            <person name="Silar P."/>
            <person name="Natvig D."/>
            <person name="Lalanne C."/>
            <person name="Gautier V."/>
            <person name="Ament-Velasquez S.L."/>
            <person name="Kruys A."/>
            <person name="Hutchinson M.I."/>
            <person name="Powell A.J."/>
            <person name="Barry K."/>
            <person name="Miller A.N."/>
            <person name="Grigoriev I.V."/>
            <person name="Debuchy R."/>
            <person name="Gladieux P."/>
            <person name="Thoren M.H."/>
            <person name="Johannesson H."/>
        </authorList>
    </citation>
    <scope>NUCLEOTIDE SEQUENCE</scope>
    <source>
        <strain evidence="2">CBS 307.81</strain>
    </source>
</reference>
<gene>
    <name evidence="2" type="ORF">QBC41DRAFT_238817</name>
</gene>
<proteinExistence type="predicted"/>
<name>A0AA39Y4K9_9PEZI</name>
<evidence type="ECO:0000256" key="1">
    <source>
        <dbReference type="SAM" id="MobiDB-lite"/>
    </source>
</evidence>
<feature type="non-terminal residue" evidence="2">
    <location>
        <position position="1"/>
    </location>
</feature>
<comment type="caution">
    <text evidence="2">The sequence shown here is derived from an EMBL/GenBank/DDBJ whole genome shotgun (WGS) entry which is preliminary data.</text>
</comment>
<dbReference type="AlphaFoldDB" id="A0AA39Y4K9"/>
<feature type="compositionally biased region" description="Basic and acidic residues" evidence="1">
    <location>
        <begin position="1"/>
        <end position="18"/>
    </location>
</feature>
<protein>
    <submittedName>
        <fullName evidence="2">Uncharacterized protein</fullName>
    </submittedName>
</protein>
<feature type="region of interest" description="Disordered" evidence="1">
    <location>
        <begin position="1"/>
        <end position="63"/>
    </location>
</feature>
<accession>A0AA39Y4K9</accession>
<feature type="compositionally biased region" description="Basic and acidic residues" evidence="1">
    <location>
        <begin position="44"/>
        <end position="63"/>
    </location>
</feature>
<evidence type="ECO:0000313" key="2">
    <source>
        <dbReference type="EMBL" id="KAK0645310.1"/>
    </source>
</evidence>
<evidence type="ECO:0000313" key="3">
    <source>
        <dbReference type="Proteomes" id="UP001174997"/>
    </source>
</evidence>
<dbReference type="EMBL" id="JAULSY010000513">
    <property type="protein sequence ID" value="KAK0645310.1"/>
    <property type="molecule type" value="Genomic_DNA"/>
</dbReference>
<organism evidence="2 3">
    <name type="scientific">Cercophora samala</name>
    <dbReference type="NCBI Taxonomy" id="330535"/>
    <lineage>
        <taxon>Eukaryota</taxon>
        <taxon>Fungi</taxon>
        <taxon>Dikarya</taxon>
        <taxon>Ascomycota</taxon>
        <taxon>Pezizomycotina</taxon>
        <taxon>Sordariomycetes</taxon>
        <taxon>Sordariomycetidae</taxon>
        <taxon>Sordariales</taxon>
        <taxon>Lasiosphaeriaceae</taxon>
        <taxon>Cercophora</taxon>
    </lineage>
</organism>
<keyword evidence="3" id="KW-1185">Reference proteome</keyword>